<dbReference type="RefSeq" id="WP_196817188.1">
    <property type="nucleotide sequence ID" value="NZ_CP012850.1"/>
</dbReference>
<dbReference type="KEGG" id="taa:NMY3_00337"/>
<feature type="transmembrane region" description="Helical" evidence="1">
    <location>
        <begin position="60"/>
        <end position="78"/>
    </location>
</feature>
<reference evidence="3" key="1">
    <citation type="submission" date="2015-10" db="EMBL/GenBank/DDBJ databases">
        <title>Niche specialization of a soil ammonia-oxidizing archaeon, Candidatus Nitrosocosmicus oleophilus.</title>
        <authorList>
            <person name="Jung M.-Y."/>
            <person name="Rhee S.-K."/>
        </authorList>
    </citation>
    <scope>NUCLEOTIDE SEQUENCE [LARGE SCALE GENOMIC DNA]</scope>
    <source>
        <strain evidence="3">MY3</strain>
    </source>
</reference>
<organism evidence="2 3">
    <name type="scientific">Candidatus Nitrosocosmicus oleophilus</name>
    <dbReference type="NCBI Taxonomy" id="1353260"/>
    <lineage>
        <taxon>Archaea</taxon>
        <taxon>Nitrososphaerota</taxon>
        <taxon>Nitrososphaeria</taxon>
        <taxon>Nitrososphaerales</taxon>
        <taxon>Nitrososphaeraceae</taxon>
        <taxon>Candidatus Nitrosocosmicus</taxon>
    </lineage>
</organism>
<keyword evidence="1" id="KW-1133">Transmembrane helix</keyword>
<sequence>MQHLTCAECKCSPEACSDVIWKCKNCDKKSCCCISAHTNKFNPWKRSYFFRQISQNIRRTFIAALGIEILCIICAEIGENIGISVFGFNLYGIVIAYTLGFALAGFSTFMTIIGRYDFKNTQEIKKYGVVVPFWKKMQVKVLSLI</sequence>
<dbReference type="OrthoDB" id="11900at2157"/>
<keyword evidence="3" id="KW-1185">Reference proteome</keyword>
<name>A0A654LWC9_9ARCH</name>
<keyword evidence="1" id="KW-0472">Membrane</keyword>
<keyword evidence="1" id="KW-0812">Transmembrane</keyword>
<evidence type="ECO:0000256" key="1">
    <source>
        <dbReference type="SAM" id="Phobius"/>
    </source>
</evidence>
<gene>
    <name evidence="2" type="ORF">NMY3_00337</name>
</gene>
<protein>
    <submittedName>
        <fullName evidence="2">Uncharacterized protein</fullName>
    </submittedName>
</protein>
<dbReference type="Proteomes" id="UP000058925">
    <property type="component" value="Chromosome"/>
</dbReference>
<dbReference type="AlphaFoldDB" id="A0A654LWC9"/>
<evidence type="ECO:0000313" key="3">
    <source>
        <dbReference type="Proteomes" id="UP000058925"/>
    </source>
</evidence>
<dbReference type="EMBL" id="CP012850">
    <property type="protein sequence ID" value="ALI34551.1"/>
    <property type="molecule type" value="Genomic_DNA"/>
</dbReference>
<proteinExistence type="predicted"/>
<accession>A0A654LWC9</accession>
<dbReference type="GeneID" id="60420519"/>
<evidence type="ECO:0000313" key="2">
    <source>
        <dbReference type="EMBL" id="ALI34551.1"/>
    </source>
</evidence>
<feature type="transmembrane region" description="Helical" evidence="1">
    <location>
        <begin position="90"/>
        <end position="113"/>
    </location>
</feature>